<dbReference type="PANTHER" id="PTHR46494">
    <property type="entry name" value="CORA FAMILY METAL ION TRANSPORTER (EUROFUNG)"/>
    <property type="match status" value="1"/>
</dbReference>
<keyword evidence="8" id="KW-0406">Ion transport</keyword>
<organism evidence="13">
    <name type="scientific">bioreactor metagenome</name>
    <dbReference type="NCBI Taxonomy" id="1076179"/>
    <lineage>
        <taxon>unclassified sequences</taxon>
        <taxon>metagenomes</taxon>
        <taxon>ecological metagenomes</taxon>
    </lineage>
</organism>
<dbReference type="InterPro" id="IPR002523">
    <property type="entry name" value="MgTranspt_CorA/ZnTranspt_ZntB"/>
</dbReference>
<evidence type="ECO:0000256" key="3">
    <source>
        <dbReference type="ARBA" id="ARBA00022448"/>
    </source>
</evidence>
<evidence type="ECO:0000256" key="2">
    <source>
        <dbReference type="ARBA" id="ARBA00009765"/>
    </source>
</evidence>
<reference evidence="13" key="1">
    <citation type="submission" date="2019-08" db="EMBL/GenBank/DDBJ databases">
        <authorList>
            <person name="Kucharzyk K."/>
            <person name="Murdoch R.W."/>
            <person name="Higgins S."/>
            <person name="Loffler F."/>
        </authorList>
    </citation>
    <scope>NUCLEOTIDE SEQUENCE</scope>
</reference>
<keyword evidence="5 12" id="KW-0812">Transmembrane</keyword>
<dbReference type="Gene3D" id="1.20.58.340">
    <property type="entry name" value="Magnesium transport protein CorA, transmembrane region"/>
    <property type="match status" value="1"/>
</dbReference>
<dbReference type="SUPFAM" id="SSF144083">
    <property type="entry name" value="Magnesium transport protein CorA, transmembrane region"/>
    <property type="match status" value="1"/>
</dbReference>
<proteinExistence type="inferred from homology"/>
<evidence type="ECO:0000256" key="4">
    <source>
        <dbReference type="ARBA" id="ARBA00022475"/>
    </source>
</evidence>
<evidence type="ECO:0000256" key="11">
    <source>
        <dbReference type="ARBA" id="ARBA00045497"/>
    </source>
</evidence>
<dbReference type="GO" id="GO:0015087">
    <property type="term" value="F:cobalt ion transmembrane transporter activity"/>
    <property type="evidence" value="ECO:0007669"/>
    <property type="project" value="TreeGrafter"/>
</dbReference>
<evidence type="ECO:0000256" key="9">
    <source>
        <dbReference type="ARBA" id="ARBA00023136"/>
    </source>
</evidence>
<comment type="similarity">
    <text evidence="2">Belongs to the CorA metal ion transporter (MIT) (TC 1.A.35) family.</text>
</comment>
<dbReference type="GO" id="GO:0050897">
    <property type="term" value="F:cobalt ion binding"/>
    <property type="evidence" value="ECO:0007669"/>
    <property type="project" value="TreeGrafter"/>
</dbReference>
<name>A0A645IHC1_9ZZZZ</name>
<protein>
    <submittedName>
        <fullName evidence="13">Cobalt/magnesium transport protein CorA</fullName>
    </submittedName>
</protein>
<dbReference type="AlphaFoldDB" id="A0A645IHC1"/>
<evidence type="ECO:0000313" key="13">
    <source>
        <dbReference type="EMBL" id="MPN50396.1"/>
    </source>
</evidence>
<dbReference type="GO" id="GO:0015095">
    <property type="term" value="F:magnesium ion transmembrane transporter activity"/>
    <property type="evidence" value="ECO:0007669"/>
    <property type="project" value="TreeGrafter"/>
</dbReference>
<evidence type="ECO:0000256" key="8">
    <source>
        <dbReference type="ARBA" id="ARBA00023065"/>
    </source>
</evidence>
<comment type="caution">
    <text evidence="13">The sequence shown here is derived from an EMBL/GenBank/DDBJ whole genome shotgun (WGS) entry which is preliminary data.</text>
</comment>
<dbReference type="GO" id="GO:0005886">
    <property type="term" value="C:plasma membrane"/>
    <property type="evidence" value="ECO:0007669"/>
    <property type="project" value="UniProtKB-SubCell"/>
</dbReference>
<dbReference type="Pfam" id="PF01544">
    <property type="entry name" value="CorA"/>
    <property type="match status" value="1"/>
</dbReference>
<keyword evidence="6" id="KW-0460">Magnesium</keyword>
<dbReference type="GO" id="GO:0000287">
    <property type="term" value="F:magnesium ion binding"/>
    <property type="evidence" value="ECO:0007669"/>
    <property type="project" value="TreeGrafter"/>
</dbReference>
<keyword evidence="7 12" id="KW-1133">Transmembrane helix</keyword>
<feature type="transmembrane region" description="Helical" evidence="12">
    <location>
        <begin position="35"/>
        <end position="54"/>
    </location>
</feature>
<dbReference type="InterPro" id="IPR045863">
    <property type="entry name" value="CorA_TM1_TM2"/>
</dbReference>
<comment type="function">
    <text evidence="11">Mediates influx of magnesium ions. Alternates between open and closed states. Activated by low cytoplasmic Mg(2+) levels. Inactive when cytoplasmic Mg(2+) levels are high.</text>
</comment>
<evidence type="ECO:0000256" key="7">
    <source>
        <dbReference type="ARBA" id="ARBA00022989"/>
    </source>
</evidence>
<keyword evidence="4" id="KW-1003">Cell membrane</keyword>
<dbReference type="FunFam" id="1.20.58.340:FF:000004">
    <property type="entry name" value="Magnesium transport protein CorA"/>
    <property type="match status" value="1"/>
</dbReference>
<evidence type="ECO:0000256" key="5">
    <source>
        <dbReference type="ARBA" id="ARBA00022692"/>
    </source>
</evidence>
<comment type="subcellular location">
    <subcellularLocation>
        <location evidence="1">Cell membrane</location>
        <topology evidence="1">Multi-pass membrane protein</topology>
    </subcellularLocation>
</comment>
<comment type="catalytic activity">
    <reaction evidence="10">
        <text>Mg(2+)(in) = Mg(2+)(out)</text>
        <dbReference type="Rhea" id="RHEA:29827"/>
        <dbReference type="ChEBI" id="CHEBI:18420"/>
    </reaction>
</comment>
<keyword evidence="3" id="KW-0813">Transport</keyword>
<accession>A0A645IHC1</accession>
<dbReference type="PANTHER" id="PTHR46494:SF1">
    <property type="entry name" value="CORA FAMILY METAL ION TRANSPORTER (EUROFUNG)"/>
    <property type="match status" value="1"/>
</dbReference>
<sequence>MKIFTVITAIFLPLTLLVGWYGMNFHMPELQWAYGYPAVIVVSIALMVALILLFKKKDWF</sequence>
<keyword evidence="9 12" id="KW-0472">Membrane</keyword>
<dbReference type="EMBL" id="VSSQ01114554">
    <property type="protein sequence ID" value="MPN50396.1"/>
    <property type="molecule type" value="Genomic_DNA"/>
</dbReference>
<evidence type="ECO:0000256" key="1">
    <source>
        <dbReference type="ARBA" id="ARBA00004651"/>
    </source>
</evidence>
<evidence type="ECO:0000256" key="12">
    <source>
        <dbReference type="SAM" id="Phobius"/>
    </source>
</evidence>
<evidence type="ECO:0000256" key="10">
    <source>
        <dbReference type="ARBA" id="ARBA00034269"/>
    </source>
</evidence>
<gene>
    <name evidence="13" type="primary">corA_52</name>
    <name evidence="13" type="ORF">SDC9_198022</name>
</gene>
<evidence type="ECO:0000256" key="6">
    <source>
        <dbReference type="ARBA" id="ARBA00022842"/>
    </source>
</evidence>